<name>A0A5C7J4Q1_9BACT</name>
<sequence>MAELFDMKKILLLVSFFLFTPFFIISCIVYMSYISYSKGDAVAKSTTRVAYAALDESPAEEPQNTIIEEDSKVEIVRQFLVKYNSPLEPYAPDLVFAAERYDLDYRLLPAIAMQESNLCRRVPVDSHNCWGWGIYGGKVTRFNNYPEAIETISKTLSLKYREKHGLVTPHEVGRLYNPSNTNNWAGNVQMFMDQLK</sequence>
<reference evidence="2 3" key="1">
    <citation type="submission" date="2018-09" db="EMBL/GenBank/DDBJ databases">
        <title>Metagenome Assembled Genomes from an Advanced Water Purification Facility.</title>
        <authorList>
            <person name="Stamps B.W."/>
            <person name="Spear J.R."/>
        </authorList>
    </citation>
    <scope>NUCLEOTIDE SEQUENCE [LARGE SCALE GENOMIC DNA]</scope>
    <source>
        <strain evidence="2">Bin_63_2</strain>
    </source>
</reference>
<keyword evidence="1" id="KW-1133">Transmembrane helix</keyword>
<evidence type="ECO:0000313" key="3">
    <source>
        <dbReference type="Proteomes" id="UP000321026"/>
    </source>
</evidence>
<protein>
    <recommendedName>
        <fullName evidence="4">Mannosyl-glycoprotein endo-beta-N-acetylglucosamidase-like domain-containing protein</fullName>
    </recommendedName>
</protein>
<evidence type="ECO:0000256" key="1">
    <source>
        <dbReference type="SAM" id="Phobius"/>
    </source>
</evidence>
<accession>A0A5C7J4Q1</accession>
<evidence type="ECO:0000313" key="2">
    <source>
        <dbReference type="EMBL" id="TXG76481.1"/>
    </source>
</evidence>
<comment type="caution">
    <text evidence="2">The sequence shown here is derived from an EMBL/GenBank/DDBJ whole genome shotgun (WGS) entry which is preliminary data.</text>
</comment>
<keyword evidence="1" id="KW-0472">Membrane</keyword>
<gene>
    <name evidence="2" type="ORF">E6Q11_04435</name>
</gene>
<dbReference type="EMBL" id="SSDS01000072">
    <property type="protein sequence ID" value="TXG76481.1"/>
    <property type="molecule type" value="Genomic_DNA"/>
</dbReference>
<proteinExistence type="predicted"/>
<evidence type="ECO:0008006" key="4">
    <source>
        <dbReference type="Google" id="ProtNLM"/>
    </source>
</evidence>
<feature type="transmembrane region" description="Helical" evidence="1">
    <location>
        <begin position="12"/>
        <end position="33"/>
    </location>
</feature>
<keyword evidence="1" id="KW-0812">Transmembrane</keyword>
<dbReference type="Proteomes" id="UP000321026">
    <property type="component" value="Unassembled WGS sequence"/>
</dbReference>
<dbReference type="AlphaFoldDB" id="A0A5C7J4Q1"/>
<organism evidence="2 3">
    <name type="scientific">Candidatus Dojkabacteria bacterium</name>
    <dbReference type="NCBI Taxonomy" id="2099670"/>
    <lineage>
        <taxon>Bacteria</taxon>
        <taxon>Candidatus Dojkabacteria</taxon>
    </lineage>
</organism>